<dbReference type="InterPro" id="IPR009045">
    <property type="entry name" value="Zn_M74/Hedgehog-like"/>
</dbReference>
<sequence length="362" mass="40399">MKKAACVVVLSIFFVGCTNLSQPNVIDDKTELMALPENATDNTGTHNVSDAKSSGAAQAPDMFEVIEKPRSESFNPLYKITGGQKPVNIFGRNNNVYITSHELNEINLKALKQIETDNTAGSKLLVNQDNPLPENFIPQNLVNIDSGKVKLEYPELKLLPVTLKALYSMVEAAKEAGVKGFIINSAYRSLTTQQQIFDANLSGFKKSSKTYEEAYAKTRQLVALPGNSEHHTGLAADIFSVNGRHRNDFKGTKEQVWLNTNLQKYGFIIRYPQDKTKETNAVYEPWHIRYVGIPLSIYMKEKNLCLEEFYSKIFSGEVLGDSKSAFMGIKKAQQVFTDEALMSKVSLEKINENNVLLTLQLG</sequence>
<dbReference type="eggNOG" id="COG1876">
    <property type="taxonomic scope" value="Bacteria"/>
</dbReference>
<dbReference type="AlphaFoldDB" id="S0FTE7"/>
<keyword evidence="1" id="KW-0732">Signal</keyword>
<dbReference type="GO" id="GO:0004180">
    <property type="term" value="F:carboxypeptidase activity"/>
    <property type="evidence" value="ECO:0007669"/>
    <property type="project" value="UniProtKB-KW"/>
</dbReference>
<dbReference type="GO" id="GO:0006508">
    <property type="term" value="P:proteolysis"/>
    <property type="evidence" value="ECO:0007669"/>
    <property type="project" value="InterPro"/>
</dbReference>
<keyword evidence="3" id="KW-0121">Carboxypeptidase</keyword>
<dbReference type="RefSeq" id="WP_004623746.1">
    <property type="nucleotide sequence ID" value="NZ_AORV01000017.1"/>
</dbReference>
<dbReference type="SUPFAM" id="SSF55166">
    <property type="entry name" value="Hedgehog/DD-peptidase"/>
    <property type="match status" value="1"/>
</dbReference>
<dbReference type="Pfam" id="PF02557">
    <property type="entry name" value="VanY"/>
    <property type="match status" value="1"/>
</dbReference>
<reference evidence="3 4" key="1">
    <citation type="journal article" date="2013" name="Genome Announc.">
        <title>Draft Genome Sequence of the Cellulolytic, Mesophilic, Anaerobic Bacterium Clostridium termitidis Strain CT1112 (DSM 5398).</title>
        <authorList>
            <person name="Lal S."/>
            <person name="Ramachandran U."/>
            <person name="Zhang X."/>
            <person name="Munir R."/>
            <person name="Sparling R."/>
            <person name="Levin D.B."/>
        </authorList>
    </citation>
    <scope>NUCLEOTIDE SEQUENCE [LARGE SCALE GENOMIC DNA]</scope>
    <source>
        <strain evidence="3 4">CT1112</strain>
    </source>
</reference>
<dbReference type="CDD" id="cd14852">
    <property type="entry name" value="LD-carboxypeptidase"/>
    <property type="match status" value="1"/>
</dbReference>
<evidence type="ECO:0000313" key="4">
    <source>
        <dbReference type="Proteomes" id="UP000014155"/>
    </source>
</evidence>
<protein>
    <submittedName>
        <fullName evidence="3">D-alanyl-D-alanine carboxypeptidase</fullName>
    </submittedName>
</protein>
<accession>S0FTE7</accession>
<dbReference type="Proteomes" id="UP000014155">
    <property type="component" value="Unassembled WGS sequence"/>
</dbReference>
<gene>
    <name evidence="3" type="ORF">CTER_0421</name>
</gene>
<evidence type="ECO:0000259" key="2">
    <source>
        <dbReference type="Pfam" id="PF02557"/>
    </source>
</evidence>
<feature type="domain" description="D-alanyl-D-alanine carboxypeptidase-like core" evidence="2">
    <location>
        <begin position="160"/>
        <end position="292"/>
    </location>
</feature>
<evidence type="ECO:0000313" key="3">
    <source>
        <dbReference type="EMBL" id="EMS73606.1"/>
    </source>
</evidence>
<dbReference type="PANTHER" id="PTHR34385">
    <property type="entry name" value="D-ALANYL-D-ALANINE CARBOXYPEPTIDASE"/>
    <property type="match status" value="1"/>
</dbReference>
<dbReference type="PATRIC" id="fig|1195236.3.peg.731"/>
<feature type="chain" id="PRO_5004497365" evidence="1">
    <location>
        <begin position="22"/>
        <end position="362"/>
    </location>
</feature>
<dbReference type="InterPro" id="IPR052179">
    <property type="entry name" value="DD-CPase-like"/>
</dbReference>
<name>S0FTE7_RUMCE</name>
<dbReference type="EMBL" id="AORV01000017">
    <property type="protein sequence ID" value="EMS73606.1"/>
    <property type="molecule type" value="Genomic_DNA"/>
</dbReference>
<dbReference type="InterPro" id="IPR003709">
    <property type="entry name" value="VanY-like_core_dom"/>
</dbReference>
<dbReference type="STRING" id="1195236.CTER_0421"/>
<dbReference type="Gene3D" id="3.30.1380.10">
    <property type="match status" value="1"/>
</dbReference>
<organism evidence="3 4">
    <name type="scientific">Ruminiclostridium cellobioparum subsp. termitidis CT1112</name>
    <dbReference type="NCBI Taxonomy" id="1195236"/>
    <lineage>
        <taxon>Bacteria</taxon>
        <taxon>Bacillati</taxon>
        <taxon>Bacillota</taxon>
        <taxon>Clostridia</taxon>
        <taxon>Eubacteriales</taxon>
        <taxon>Oscillospiraceae</taxon>
        <taxon>Ruminiclostridium</taxon>
    </lineage>
</organism>
<dbReference type="PANTHER" id="PTHR34385:SF1">
    <property type="entry name" value="PEPTIDOGLYCAN L-ALANYL-D-GLUTAMATE ENDOPEPTIDASE CWLK"/>
    <property type="match status" value="1"/>
</dbReference>
<dbReference type="InterPro" id="IPR058193">
    <property type="entry name" value="VanY/YodJ_core_dom"/>
</dbReference>
<keyword evidence="3" id="KW-0378">Hydrolase</keyword>
<keyword evidence="3" id="KW-0645">Protease</keyword>
<evidence type="ECO:0000256" key="1">
    <source>
        <dbReference type="SAM" id="SignalP"/>
    </source>
</evidence>
<comment type="caution">
    <text evidence="3">The sequence shown here is derived from an EMBL/GenBank/DDBJ whole genome shotgun (WGS) entry which is preliminary data.</text>
</comment>
<proteinExistence type="predicted"/>
<feature type="signal peptide" evidence="1">
    <location>
        <begin position="1"/>
        <end position="21"/>
    </location>
</feature>
<dbReference type="PROSITE" id="PS51257">
    <property type="entry name" value="PROKAR_LIPOPROTEIN"/>
    <property type="match status" value="1"/>
</dbReference>
<keyword evidence="4" id="KW-1185">Reference proteome</keyword>